<dbReference type="GO" id="GO:0045727">
    <property type="term" value="P:positive regulation of translation"/>
    <property type="evidence" value="ECO:0007669"/>
    <property type="project" value="TreeGrafter"/>
</dbReference>
<evidence type="ECO:0000256" key="3">
    <source>
        <dbReference type="ARBA" id="ARBA00048548"/>
    </source>
</evidence>
<dbReference type="InterPro" id="IPR048876">
    <property type="entry name" value="BipA_C"/>
</dbReference>
<dbReference type="CDD" id="cd03710">
    <property type="entry name" value="BipA_TypA_C"/>
    <property type="match status" value="1"/>
</dbReference>
<dbReference type="SMART" id="SM00838">
    <property type="entry name" value="EFG_C"/>
    <property type="match status" value="1"/>
</dbReference>
<dbReference type="SUPFAM" id="SSF54980">
    <property type="entry name" value="EF-G C-terminal domain-like"/>
    <property type="match status" value="2"/>
</dbReference>
<dbReference type="Gene3D" id="3.30.70.870">
    <property type="entry name" value="Elongation Factor G (Translational Gtpase), domain 3"/>
    <property type="match status" value="1"/>
</dbReference>
<name>A0A1T4JPR8_9FIRM</name>
<keyword evidence="6" id="KW-1185">Reference proteome</keyword>
<dbReference type="InterPro" id="IPR035647">
    <property type="entry name" value="EFG_III/V"/>
</dbReference>
<evidence type="ECO:0000256" key="1">
    <source>
        <dbReference type="ARBA" id="ARBA00023136"/>
    </source>
</evidence>
<dbReference type="GO" id="GO:0005525">
    <property type="term" value="F:GTP binding"/>
    <property type="evidence" value="ECO:0007669"/>
    <property type="project" value="InterPro"/>
</dbReference>
<dbReference type="AlphaFoldDB" id="A0A1T4JPR8"/>
<dbReference type="EMBL" id="FUWM01000004">
    <property type="protein sequence ID" value="SJZ32232.1"/>
    <property type="molecule type" value="Genomic_DNA"/>
</dbReference>
<dbReference type="PANTHER" id="PTHR43512">
    <property type="entry name" value="TRANSLATION FACTOR GUF1-RELATED"/>
    <property type="match status" value="1"/>
</dbReference>
<dbReference type="InterPro" id="IPR004161">
    <property type="entry name" value="EFTu-like_2"/>
</dbReference>
<dbReference type="Pfam" id="PF21018">
    <property type="entry name" value="BipA_C"/>
    <property type="match status" value="1"/>
</dbReference>
<feature type="domain" description="Elongation factor EFG" evidence="4">
    <location>
        <begin position="227"/>
        <end position="313"/>
    </location>
</feature>
<dbReference type="InterPro" id="IPR042116">
    <property type="entry name" value="TypA/BipA_C"/>
</dbReference>
<accession>A0A1T4JPR8</accession>
<dbReference type="InterPro" id="IPR000640">
    <property type="entry name" value="EFG_V-like"/>
</dbReference>
<dbReference type="InterPro" id="IPR047043">
    <property type="entry name" value="BipA_III"/>
</dbReference>
<dbReference type="Pfam" id="PF00679">
    <property type="entry name" value="EFG_C"/>
    <property type="match status" value="1"/>
</dbReference>
<sequence>MLKKNWKLKEKKLDPLFKEIITEIPGPKGKIEAKLQMMVTTIEYNDYVGRLAVGRIARGKIKNGGEVSICRSDGSIVRDRISTLYKYYGLGKEEVQEAKVGDIVAIAGLEEINIGETIADVNDPEPLPVIEIEEPTVTMNFTTNDSPFAGLEGDYLTSRHLKRRLSKELESNVALNVQETDSPDTWQVSGRGELHLSILIETMRREGYEFQVSKPQVIMKEEDGQKLEPTEELLIDIPEKFMGNIMEEIGQRKGEMQNMTHLSSKRIRLEFEIPARGLIGFRSEFLTLTKGEGIINHTFSHYAPYKGDIPGRQHGSLLADKDGTVTRFGIFNAQERGTIFVDVGTKVYEGMIIGANARENDLNINICKEKKLTNMRAGSADEAIQLIPPTDLSLEQSLEYITDDEYVEITPDNIRIRKKILNSKQRIKAQKK</sequence>
<comment type="catalytic activity">
    <reaction evidence="3">
        <text>GTP + H2O = GDP + phosphate + H(+)</text>
        <dbReference type="Rhea" id="RHEA:19669"/>
        <dbReference type="ChEBI" id="CHEBI:15377"/>
        <dbReference type="ChEBI" id="CHEBI:15378"/>
        <dbReference type="ChEBI" id="CHEBI:37565"/>
        <dbReference type="ChEBI" id="CHEBI:43474"/>
        <dbReference type="ChEBI" id="CHEBI:58189"/>
    </reaction>
</comment>
<proteinExistence type="predicted"/>
<dbReference type="FunFam" id="3.30.70.240:FF:000002">
    <property type="entry name" value="GTP-binding protein TypA"/>
    <property type="match status" value="1"/>
</dbReference>
<dbReference type="Pfam" id="PF03144">
    <property type="entry name" value="GTP_EFTU_D2"/>
    <property type="match status" value="1"/>
</dbReference>
<evidence type="ECO:0000256" key="2">
    <source>
        <dbReference type="ARBA" id="ARBA00035722"/>
    </source>
</evidence>
<dbReference type="SUPFAM" id="SSF50447">
    <property type="entry name" value="Translation proteins"/>
    <property type="match status" value="1"/>
</dbReference>
<dbReference type="Gene3D" id="2.40.30.10">
    <property type="entry name" value="Translation factors"/>
    <property type="match status" value="1"/>
</dbReference>
<dbReference type="FunFam" id="3.30.70.870:FF:000003">
    <property type="entry name" value="GTP-binding protein TypA"/>
    <property type="match status" value="1"/>
</dbReference>
<dbReference type="FunFam" id="2.40.30.10:FF:000016">
    <property type="entry name" value="GTP-binding protein TypA"/>
    <property type="match status" value="1"/>
</dbReference>
<dbReference type="PANTHER" id="PTHR43512:SF4">
    <property type="entry name" value="TRANSLATION FACTOR GUF1 HOMOLOG, CHLOROPLASTIC"/>
    <property type="match status" value="1"/>
</dbReference>
<dbReference type="CDD" id="cd03691">
    <property type="entry name" value="BipA_TypA_II"/>
    <property type="match status" value="1"/>
</dbReference>
<dbReference type="InterPro" id="IPR009000">
    <property type="entry name" value="Transl_B-barrel_sf"/>
</dbReference>
<dbReference type="GO" id="GO:0005737">
    <property type="term" value="C:cytoplasm"/>
    <property type="evidence" value="ECO:0007669"/>
    <property type="project" value="UniProtKB-ARBA"/>
</dbReference>
<organism evidence="5 6">
    <name type="scientific">Selenihalanaerobacter shriftii</name>
    <dbReference type="NCBI Taxonomy" id="142842"/>
    <lineage>
        <taxon>Bacteria</taxon>
        <taxon>Bacillati</taxon>
        <taxon>Bacillota</taxon>
        <taxon>Clostridia</taxon>
        <taxon>Halanaerobiales</taxon>
        <taxon>Halobacteroidaceae</taxon>
        <taxon>Selenihalanaerobacter</taxon>
    </lineage>
</organism>
<dbReference type="GO" id="GO:0009409">
    <property type="term" value="P:response to cold"/>
    <property type="evidence" value="ECO:0007669"/>
    <property type="project" value="UniProtKB-ARBA"/>
</dbReference>
<dbReference type="Proteomes" id="UP000190625">
    <property type="component" value="Unassembled WGS sequence"/>
</dbReference>
<dbReference type="GO" id="GO:0043022">
    <property type="term" value="F:ribosome binding"/>
    <property type="evidence" value="ECO:0007669"/>
    <property type="project" value="TreeGrafter"/>
</dbReference>
<reference evidence="6" key="1">
    <citation type="submission" date="2017-02" db="EMBL/GenBank/DDBJ databases">
        <authorList>
            <person name="Varghese N."/>
            <person name="Submissions S."/>
        </authorList>
    </citation>
    <scope>NUCLEOTIDE SEQUENCE [LARGE SCALE GENOMIC DNA]</scope>
    <source>
        <strain evidence="6">ATCC BAA-73</strain>
    </source>
</reference>
<protein>
    <recommendedName>
        <fullName evidence="2">50S ribosomal subunit assembly factor BipA</fullName>
    </recommendedName>
</protein>
<dbReference type="GO" id="GO:0010467">
    <property type="term" value="P:gene expression"/>
    <property type="evidence" value="ECO:0007669"/>
    <property type="project" value="UniProtKB-ARBA"/>
</dbReference>
<keyword evidence="1" id="KW-0472">Membrane</keyword>
<dbReference type="InterPro" id="IPR006297">
    <property type="entry name" value="EF-4"/>
</dbReference>
<evidence type="ECO:0000313" key="6">
    <source>
        <dbReference type="Proteomes" id="UP000190625"/>
    </source>
</evidence>
<evidence type="ECO:0000313" key="5">
    <source>
        <dbReference type="EMBL" id="SJZ32232.1"/>
    </source>
</evidence>
<evidence type="ECO:0000259" key="4">
    <source>
        <dbReference type="SMART" id="SM00838"/>
    </source>
</evidence>
<dbReference type="GO" id="GO:0042254">
    <property type="term" value="P:ribosome biogenesis"/>
    <property type="evidence" value="ECO:0007669"/>
    <property type="project" value="UniProtKB-ARBA"/>
</dbReference>
<dbReference type="CDD" id="cd16263">
    <property type="entry name" value="BipA_III"/>
    <property type="match status" value="1"/>
</dbReference>
<dbReference type="Gene3D" id="3.30.70.240">
    <property type="match status" value="1"/>
</dbReference>
<gene>
    <name evidence="5" type="ORF">SAMN02745118_00299</name>
</gene>
<dbReference type="FunFam" id="2.40.50.250:FF:000001">
    <property type="entry name" value="GTP-binding protein TypA"/>
    <property type="match status" value="1"/>
</dbReference>
<dbReference type="Gene3D" id="2.40.50.250">
    <property type="entry name" value="bipa protein"/>
    <property type="match status" value="1"/>
</dbReference>
<dbReference type="STRING" id="142842.SAMN02745118_00299"/>
<dbReference type="InterPro" id="IPR047042">
    <property type="entry name" value="BipA_II"/>
</dbReference>
<dbReference type="InterPro" id="IPR035651">
    <property type="entry name" value="BipA_V"/>
</dbReference>